<evidence type="ECO:0000256" key="6">
    <source>
        <dbReference type="ARBA" id="ARBA00022840"/>
    </source>
</evidence>
<dbReference type="EC" id="2.7.7.-" evidence="8"/>
<feature type="binding site" evidence="8">
    <location>
        <position position="110"/>
    </location>
    <ligand>
        <name>ATP</name>
        <dbReference type="ChEBI" id="CHEBI:30616"/>
    </ligand>
</feature>
<comment type="function">
    <text evidence="8">Nucleotidyltransferase involved in the post-translational modification of proteins. It can catalyze the addition of adenosine monophosphate (AMP) or uridine monophosphate (UMP) to a protein, resulting in modifications known as AMPylation and UMPylation.</text>
</comment>
<feature type="binding site" evidence="8">
    <location>
        <position position="90"/>
    </location>
    <ligand>
        <name>ATP</name>
        <dbReference type="ChEBI" id="CHEBI:30616"/>
    </ligand>
</feature>
<keyword evidence="8" id="KW-0464">Manganese</keyword>
<dbReference type="EMBL" id="WJPP01000004">
    <property type="protein sequence ID" value="MRH78808.1"/>
    <property type="molecule type" value="Genomic_DNA"/>
</dbReference>
<comment type="cofactor">
    <cofactor evidence="8">
        <name>Mg(2+)</name>
        <dbReference type="ChEBI" id="CHEBI:18420"/>
    </cofactor>
    <cofactor evidence="8">
        <name>Mn(2+)</name>
        <dbReference type="ChEBI" id="CHEBI:29035"/>
    </cofactor>
</comment>
<dbReference type="InterPro" id="IPR003846">
    <property type="entry name" value="SelO"/>
</dbReference>
<feature type="binding site" evidence="8">
    <location>
        <position position="122"/>
    </location>
    <ligand>
        <name>ATP</name>
        <dbReference type="ChEBI" id="CHEBI:30616"/>
    </ligand>
</feature>
<proteinExistence type="inferred from homology"/>
<protein>
    <recommendedName>
        <fullName evidence="8">Protein nucleotidyltransferase YdiU</fullName>
        <ecNumber evidence="8">2.7.7.-</ecNumber>
    </recommendedName>
    <alternativeName>
        <fullName evidence="8">Protein adenylyltransferase YdiU</fullName>
        <ecNumber evidence="8">2.7.7.108</ecNumber>
    </alternativeName>
    <alternativeName>
        <fullName evidence="8">Protein uridylyltransferase YdiU</fullName>
        <ecNumber evidence="8">2.7.7.-</ecNumber>
    </alternativeName>
</protein>
<dbReference type="PANTHER" id="PTHR32057">
    <property type="entry name" value="PROTEIN ADENYLYLTRANSFERASE SELO, MITOCHONDRIAL"/>
    <property type="match status" value="1"/>
</dbReference>
<keyword evidence="4 8" id="KW-0479">Metal-binding</keyword>
<keyword evidence="6 8" id="KW-0067">ATP-binding</keyword>
<dbReference type="NCBIfam" id="NF000658">
    <property type="entry name" value="PRK00029.1"/>
    <property type="match status" value="1"/>
</dbReference>
<dbReference type="Pfam" id="PF02696">
    <property type="entry name" value="SelO"/>
    <property type="match status" value="1"/>
</dbReference>
<evidence type="ECO:0000256" key="8">
    <source>
        <dbReference type="HAMAP-Rule" id="MF_00692"/>
    </source>
</evidence>
<evidence type="ECO:0000256" key="4">
    <source>
        <dbReference type="ARBA" id="ARBA00022723"/>
    </source>
</evidence>
<dbReference type="AlphaFoldDB" id="A0A6N7QUH7"/>
<feature type="binding site" evidence="8">
    <location>
        <position position="174"/>
    </location>
    <ligand>
        <name>ATP</name>
        <dbReference type="ChEBI" id="CHEBI:30616"/>
    </ligand>
</feature>
<dbReference type="Proteomes" id="UP000433788">
    <property type="component" value="Unassembled WGS sequence"/>
</dbReference>
<keyword evidence="2 8" id="KW-0808">Transferase</keyword>
<evidence type="ECO:0000313" key="9">
    <source>
        <dbReference type="EMBL" id="MRH78808.1"/>
    </source>
</evidence>
<dbReference type="GO" id="GO:0030145">
    <property type="term" value="F:manganese ion binding"/>
    <property type="evidence" value="ECO:0007669"/>
    <property type="project" value="UniProtKB-UniRule"/>
</dbReference>
<dbReference type="InterPro" id="IPR011009">
    <property type="entry name" value="Kinase-like_dom_sf"/>
</dbReference>
<comment type="catalytic activity">
    <reaction evidence="8">
        <text>L-tyrosyl-[protein] + UTP = O-(5'-uridylyl)-L-tyrosyl-[protein] + diphosphate</text>
        <dbReference type="Rhea" id="RHEA:83887"/>
        <dbReference type="Rhea" id="RHEA-COMP:10136"/>
        <dbReference type="Rhea" id="RHEA-COMP:20238"/>
        <dbReference type="ChEBI" id="CHEBI:33019"/>
        <dbReference type="ChEBI" id="CHEBI:46398"/>
        <dbReference type="ChEBI" id="CHEBI:46858"/>
        <dbReference type="ChEBI" id="CHEBI:90602"/>
    </reaction>
</comment>
<dbReference type="PANTHER" id="PTHR32057:SF14">
    <property type="entry name" value="PROTEIN ADENYLYLTRANSFERASE SELO, MITOCHONDRIAL"/>
    <property type="match status" value="1"/>
</dbReference>
<keyword evidence="7 8" id="KW-0460">Magnesium</keyword>
<feature type="binding site" evidence="8">
    <location>
        <position position="123"/>
    </location>
    <ligand>
        <name>ATP</name>
        <dbReference type="ChEBI" id="CHEBI:30616"/>
    </ligand>
</feature>
<evidence type="ECO:0000313" key="10">
    <source>
        <dbReference type="Proteomes" id="UP000433788"/>
    </source>
</evidence>
<dbReference type="SUPFAM" id="SSF56112">
    <property type="entry name" value="Protein kinase-like (PK-like)"/>
    <property type="match status" value="1"/>
</dbReference>
<feature type="binding site" evidence="8">
    <location>
        <position position="89"/>
    </location>
    <ligand>
        <name>ATP</name>
        <dbReference type="ChEBI" id="CHEBI:30616"/>
    </ligand>
</feature>
<comment type="similarity">
    <text evidence="1 8">Belongs to the SELO family.</text>
</comment>
<comment type="catalytic activity">
    <reaction evidence="8">
        <text>L-histidyl-[protein] + UTP = N(tele)-(5'-uridylyl)-L-histidyl-[protein] + diphosphate</text>
        <dbReference type="Rhea" id="RHEA:83891"/>
        <dbReference type="Rhea" id="RHEA-COMP:9745"/>
        <dbReference type="Rhea" id="RHEA-COMP:20239"/>
        <dbReference type="ChEBI" id="CHEBI:29979"/>
        <dbReference type="ChEBI" id="CHEBI:33019"/>
        <dbReference type="ChEBI" id="CHEBI:46398"/>
        <dbReference type="ChEBI" id="CHEBI:233474"/>
    </reaction>
</comment>
<feature type="binding site" evidence="8">
    <location>
        <position position="262"/>
    </location>
    <ligand>
        <name>Mg(2+)</name>
        <dbReference type="ChEBI" id="CHEBI:18420"/>
    </ligand>
</feature>
<comment type="catalytic activity">
    <reaction evidence="8">
        <text>L-seryl-[protein] + ATP = 3-O-(5'-adenylyl)-L-seryl-[protein] + diphosphate</text>
        <dbReference type="Rhea" id="RHEA:58120"/>
        <dbReference type="Rhea" id="RHEA-COMP:9863"/>
        <dbReference type="Rhea" id="RHEA-COMP:15073"/>
        <dbReference type="ChEBI" id="CHEBI:29999"/>
        <dbReference type="ChEBI" id="CHEBI:30616"/>
        <dbReference type="ChEBI" id="CHEBI:33019"/>
        <dbReference type="ChEBI" id="CHEBI:142516"/>
        <dbReference type="EC" id="2.7.7.108"/>
    </reaction>
</comment>
<reference evidence="9 10" key="1">
    <citation type="submission" date="2019-11" db="EMBL/GenBank/DDBJ databases">
        <authorList>
            <person name="Zhang X.Y."/>
        </authorList>
    </citation>
    <scope>NUCLEOTIDE SEQUENCE [LARGE SCALE GENOMIC DNA]</scope>
    <source>
        <strain evidence="9 10">C176</strain>
    </source>
</reference>
<accession>A0A6N7QUH7</accession>
<dbReference type="GO" id="GO:0070733">
    <property type="term" value="F:AMPylase activity"/>
    <property type="evidence" value="ECO:0007669"/>
    <property type="project" value="UniProtKB-EC"/>
</dbReference>
<evidence type="ECO:0000256" key="5">
    <source>
        <dbReference type="ARBA" id="ARBA00022741"/>
    </source>
</evidence>
<name>A0A6N7QUH7_9GAMM</name>
<organism evidence="9 10">
    <name type="scientific">Spiribacter salilacus</name>
    <dbReference type="NCBI Taxonomy" id="2664894"/>
    <lineage>
        <taxon>Bacteria</taxon>
        <taxon>Pseudomonadati</taxon>
        <taxon>Pseudomonadota</taxon>
        <taxon>Gammaproteobacteria</taxon>
        <taxon>Chromatiales</taxon>
        <taxon>Ectothiorhodospiraceae</taxon>
        <taxon>Spiribacter</taxon>
    </lineage>
</organism>
<dbReference type="GO" id="GO:0000287">
    <property type="term" value="F:magnesium ion binding"/>
    <property type="evidence" value="ECO:0007669"/>
    <property type="project" value="UniProtKB-UniRule"/>
</dbReference>
<feature type="binding site" evidence="8">
    <location>
        <position position="87"/>
    </location>
    <ligand>
        <name>ATP</name>
        <dbReference type="ChEBI" id="CHEBI:30616"/>
    </ligand>
</feature>
<comment type="catalytic activity">
    <reaction evidence="8">
        <text>L-seryl-[protein] + UTP = O-(5'-uridylyl)-L-seryl-[protein] + diphosphate</text>
        <dbReference type="Rhea" id="RHEA:64604"/>
        <dbReference type="Rhea" id="RHEA-COMP:9863"/>
        <dbReference type="Rhea" id="RHEA-COMP:16635"/>
        <dbReference type="ChEBI" id="CHEBI:29999"/>
        <dbReference type="ChEBI" id="CHEBI:33019"/>
        <dbReference type="ChEBI" id="CHEBI:46398"/>
        <dbReference type="ChEBI" id="CHEBI:156051"/>
    </reaction>
</comment>
<feature type="binding site" evidence="8">
    <location>
        <position position="253"/>
    </location>
    <ligand>
        <name>Mg(2+)</name>
        <dbReference type="ChEBI" id="CHEBI:18420"/>
    </ligand>
</feature>
<dbReference type="GO" id="GO:0005524">
    <property type="term" value="F:ATP binding"/>
    <property type="evidence" value="ECO:0007669"/>
    <property type="project" value="UniProtKB-UniRule"/>
</dbReference>
<feature type="binding site" evidence="8">
    <location>
        <position position="181"/>
    </location>
    <ligand>
        <name>ATP</name>
        <dbReference type="ChEBI" id="CHEBI:30616"/>
    </ligand>
</feature>
<evidence type="ECO:0000256" key="2">
    <source>
        <dbReference type="ARBA" id="ARBA00022679"/>
    </source>
</evidence>
<feature type="binding site" evidence="8">
    <location>
        <position position="262"/>
    </location>
    <ligand>
        <name>ATP</name>
        <dbReference type="ChEBI" id="CHEBI:30616"/>
    </ligand>
</feature>
<dbReference type="EC" id="2.7.7.108" evidence="8"/>
<sequence length="477" mass="53197">MSSKFINRYPEWLPSDAFFRQHPMPLHAPKPLLVNKPLAHAFGIDPEWLASKEGTQVWFGNPLPLNADPMALAYAGHQFGTPVPQLGDGRALLLGQLPDQKGVYHDFQLKGSGPTPFSRMGDGRAALGPVLRELLISEAMHALGIPTSRVLTTARTGEAIARQSGPEPGAILTRVARSHLRFGTFEYFAHRNDIDGLKAVADAAIAWHYPALSEQEGPARYRGLLEEVTQRTLSLVVEWLRVGFIHGVMNTDNMMLSGETLDYGPCAFMDHYSPQRVFSSVDRGGRYAFNRQPHIAQWNLARLAECLLPLMEENAFDSVVEMINAIPDQFQTAHDQMMRRKLGLLTEQPNDRALGESLLAAMDEAQADYTNTFSALNRMDPPAWMAQWWADYQQRLHLEPDQPAKRQMLMASTNPVVIPRNHLVEQALQAAENGDMAPAEALFAIIQNPYQNPGVNAQEYLRPPRMDEIVPATYCGT</sequence>
<keyword evidence="3 8" id="KW-0548">Nucleotidyltransferase</keyword>
<comment type="catalytic activity">
    <reaction evidence="8">
        <text>L-tyrosyl-[protein] + ATP = O-(5'-adenylyl)-L-tyrosyl-[protein] + diphosphate</text>
        <dbReference type="Rhea" id="RHEA:54288"/>
        <dbReference type="Rhea" id="RHEA-COMP:10136"/>
        <dbReference type="Rhea" id="RHEA-COMP:13846"/>
        <dbReference type="ChEBI" id="CHEBI:30616"/>
        <dbReference type="ChEBI" id="CHEBI:33019"/>
        <dbReference type="ChEBI" id="CHEBI:46858"/>
        <dbReference type="ChEBI" id="CHEBI:83624"/>
        <dbReference type="EC" id="2.7.7.108"/>
    </reaction>
</comment>
<gene>
    <name evidence="8" type="primary">ydiU</name>
    <name evidence="8" type="synonym">selO</name>
    <name evidence="9" type="ORF">GH984_08820</name>
</gene>
<evidence type="ECO:0000256" key="7">
    <source>
        <dbReference type="ARBA" id="ARBA00022842"/>
    </source>
</evidence>
<keyword evidence="10" id="KW-1185">Reference proteome</keyword>
<dbReference type="RefSeq" id="WP_153719831.1">
    <property type="nucleotide sequence ID" value="NZ_WJPP01000004.1"/>
</dbReference>
<evidence type="ECO:0000256" key="1">
    <source>
        <dbReference type="ARBA" id="ARBA00009747"/>
    </source>
</evidence>
<comment type="caution">
    <text evidence="9">The sequence shown here is derived from an EMBL/GenBank/DDBJ whole genome shotgun (WGS) entry which is preliminary data.</text>
</comment>
<feature type="active site" description="Proton acceptor" evidence="8">
    <location>
        <position position="252"/>
    </location>
</feature>
<keyword evidence="5 8" id="KW-0547">Nucleotide-binding</keyword>
<evidence type="ECO:0000256" key="3">
    <source>
        <dbReference type="ARBA" id="ARBA00022695"/>
    </source>
</evidence>
<comment type="catalytic activity">
    <reaction evidence="8">
        <text>L-threonyl-[protein] + ATP = 3-O-(5'-adenylyl)-L-threonyl-[protein] + diphosphate</text>
        <dbReference type="Rhea" id="RHEA:54292"/>
        <dbReference type="Rhea" id="RHEA-COMP:11060"/>
        <dbReference type="Rhea" id="RHEA-COMP:13847"/>
        <dbReference type="ChEBI" id="CHEBI:30013"/>
        <dbReference type="ChEBI" id="CHEBI:30616"/>
        <dbReference type="ChEBI" id="CHEBI:33019"/>
        <dbReference type="ChEBI" id="CHEBI:138113"/>
        <dbReference type="EC" id="2.7.7.108"/>
    </reaction>
</comment>
<dbReference type="HAMAP" id="MF_00692">
    <property type="entry name" value="SelO"/>
    <property type="match status" value="1"/>
</dbReference>